<keyword evidence="4" id="KW-1185">Reference proteome</keyword>
<keyword evidence="1" id="KW-0175">Coiled coil</keyword>
<protein>
    <submittedName>
        <fullName evidence="3">Uncharacterized protein</fullName>
    </submittedName>
</protein>
<sequence>MVGPHTTGQLVRSLVRVPGSGHEREAMPSFLDLSKVSSLAATVHVPRSLPKELVKNYQPSSTEDFSSTAKFQGNIKLENKDFVQGQNTIQDPSPKKATGQKRPCPGNLEKGAYMTPSSGVTKAARLVVQVTSGSACTVSRQLYIPVGNSISLQTQTSNTSSAVAVQPAVILKQTSVPTSSSVSSAEVVQPAVLLQNNYLTIVESDQVNSVLPQKAIRSQQLPRTVVSNTPVQSSQMAQSPQGFVIVSQHMPQIVSGTSAKSAVQMKTLIAHVNEERNRLQAENKVLLQKLH</sequence>
<dbReference type="AlphaFoldDB" id="A0AAN9A7S2"/>
<gene>
    <name evidence="3" type="ORF">SK128_022184</name>
</gene>
<dbReference type="EMBL" id="JAXCGZ010002368">
    <property type="protein sequence ID" value="KAK7083991.1"/>
    <property type="molecule type" value="Genomic_DNA"/>
</dbReference>
<comment type="caution">
    <text evidence="3">The sequence shown here is derived from an EMBL/GenBank/DDBJ whole genome shotgun (WGS) entry which is preliminary data.</text>
</comment>
<feature type="non-terminal residue" evidence="3">
    <location>
        <position position="291"/>
    </location>
</feature>
<feature type="region of interest" description="Disordered" evidence="2">
    <location>
        <begin position="82"/>
        <end position="106"/>
    </location>
</feature>
<evidence type="ECO:0000256" key="1">
    <source>
        <dbReference type="SAM" id="Coils"/>
    </source>
</evidence>
<proteinExistence type="predicted"/>
<name>A0AAN9A7S2_HALRR</name>
<evidence type="ECO:0000313" key="3">
    <source>
        <dbReference type="EMBL" id="KAK7083991.1"/>
    </source>
</evidence>
<evidence type="ECO:0000256" key="2">
    <source>
        <dbReference type="SAM" id="MobiDB-lite"/>
    </source>
</evidence>
<dbReference type="Proteomes" id="UP001381693">
    <property type="component" value="Unassembled WGS sequence"/>
</dbReference>
<accession>A0AAN9A7S2</accession>
<organism evidence="3 4">
    <name type="scientific">Halocaridina rubra</name>
    <name type="common">Hawaiian red shrimp</name>
    <dbReference type="NCBI Taxonomy" id="373956"/>
    <lineage>
        <taxon>Eukaryota</taxon>
        <taxon>Metazoa</taxon>
        <taxon>Ecdysozoa</taxon>
        <taxon>Arthropoda</taxon>
        <taxon>Crustacea</taxon>
        <taxon>Multicrustacea</taxon>
        <taxon>Malacostraca</taxon>
        <taxon>Eumalacostraca</taxon>
        <taxon>Eucarida</taxon>
        <taxon>Decapoda</taxon>
        <taxon>Pleocyemata</taxon>
        <taxon>Caridea</taxon>
        <taxon>Atyoidea</taxon>
        <taxon>Atyidae</taxon>
        <taxon>Halocaridina</taxon>
    </lineage>
</organism>
<reference evidence="3 4" key="1">
    <citation type="submission" date="2023-11" db="EMBL/GenBank/DDBJ databases">
        <title>Halocaridina rubra genome assembly.</title>
        <authorList>
            <person name="Smith C."/>
        </authorList>
    </citation>
    <scope>NUCLEOTIDE SEQUENCE [LARGE SCALE GENOMIC DNA]</scope>
    <source>
        <strain evidence="3">EP-1</strain>
        <tissue evidence="3">Whole</tissue>
    </source>
</reference>
<evidence type="ECO:0000313" key="4">
    <source>
        <dbReference type="Proteomes" id="UP001381693"/>
    </source>
</evidence>
<feature type="coiled-coil region" evidence="1">
    <location>
        <begin position="262"/>
        <end position="289"/>
    </location>
</feature>